<keyword evidence="3" id="KW-1185">Reference proteome</keyword>
<protein>
    <recommendedName>
        <fullName evidence="1">RelA/SpoT domain-containing protein</fullName>
    </recommendedName>
</protein>
<accession>A0ABT9HU25</accession>
<dbReference type="Gene3D" id="3.30.460.10">
    <property type="entry name" value="Beta Polymerase, domain 2"/>
    <property type="match status" value="1"/>
</dbReference>
<sequence length="333" mass="38756">MKKHELKADFEKLEPSYRQLAENVKGALVQFLKDRNIDFLDVESRVKSFDSFFNKIERKGYEEPLSEIHDICGLRIINYYPSDLKTIESIINNEFDVIESSNKEEEMDDDRFGYRSFHFVATIKKDWLKAPNYRGLGGLKFEIQARTILMHGWAAISHKLSYKRDSDVPKKFQRDLFRLSALVEMADEQFERLRLERKEYLESFTEADHKGTDKFVLRDKLNNDSLQALLDYYFPEREASTDISSLVNEISLLGMTLADYKAAVETVLPYLPEIELEENVVSCDDIKWAQEGAARTVLDLTSDTYFSRHENGAIPHELLDVISSWRVKIGKHS</sequence>
<evidence type="ECO:0000259" key="1">
    <source>
        <dbReference type="SMART" id="SM00954"/>
    </source>
</evidence>
<organism evidence="2 3">
    <name type="scientific">Rheinheimera baltica</name>
    <dbReference type="NCBI Taxonomy" id="67576"/>
    <lineage>
        <taxon>Bacteria</taxon>
        <taxon>Pseudomonadati</taxon>
        <taxon>Pseudomonadota</taxon>
        <taxon>Gammaproteobacteria</taxon>
        <taxon>Chromatiales</taxon>
        <taxon>Chromatiaceae</taxon>
        <taxon>Rheinheimera</taxon>
    </lineage>
</organism>
<proteinExistence type="predicted"/>
<dbReference type="PANTHER" id="PTHR41773:SF1">
    <property type="entry name" value="RELA_SPOT DOMAIN-CONTAINING PROTEIN"/>
    <property type="match status" value="1"/>
</dbReference>
<dbReference type="RefSeq" id="WP_305973308.1">
    <property type="nucleotide sequence ID" value="NZ_JAPJDZ010000002.1"/>
</dbReference>
<dbReference type="PANTHER" id="PTHR41773">
    <property type="entry name" value="GTP PYROPHOSPHATASE-RELATED"/>
    <property type="match status" value="1"/>
</dbReference>
<dbReference type="Pfam" id="PF04607">
    <property type="entry name" value="RelA_SpoT"/>
    <property type="match status" value="1"/>
</dbReference>
<evidence type="ECO:0000313" key="2">
    <source>
        <dbReference type="EMBL" id="MDP5134634.1"/>
    </source>
</evidence>
<dbReference type="SUPFAM" id="SSF81301">
    <property type="entry name" value="Nucleotidyltransferase"/>
    <property type="match status" value="1"/>
</dbReference>
<dbReference type="Proteomes" id="UP001231109">
    <property type="component" value="Unassembled WGS sequence"/>
</dbReference>
<comment type="caution">
    <text evidence="2">The sequence shown here is derived from an EMBL/GenBank/DDBJ whole genome shotgun (WGS) entry which is preliminary data.</text>
</comment>
<name>A0ABT9HU25_9GAMM</name>
<dbReference type="CDD" id="cd05399">
    <property type="entry name" value="NT_Rel-Spo_like"/>
    <property type="match status" value="1"/>
</dbReference>
<dbReference type="InterPro" id="IPR007685">
    <property type="entry name" value="RelA_SpoT"/>
</dbReference>
<dbReference type="EMBL" id="JAPJDZ010000002">
    <property type="protein sequence ID" value="MDP5134634.1"/>
    <property type="molecule type" value="Genomic_DNA"/>
</dbReference>
<gene>
    <name evidence="2" type="ORF">ORJ04_01550</name>
</gene>
<dbReference type="Gene3D" id="1.10.287.860">
    <property type="entry name" value="Nucleotidyltransferase"/>
    <property type="match status" value="1"/>
</dbReference>
<reference evidence="2 3" key="1">
    <citation type="submission" date="2022-11" db="EMBL/GenBank/DDBJ databases">
        <title>Viruses from the air-sea interface of a natural surface slick.</title>
        <authorList>
            <person name="Rahlff J."/>
            <person name="Holmfeldt K."/>
        </authorList>
    </citation>
    <scope>NUCLEOTIDE SEQUENCE [LARGE SCALE GENOMIC DNA]</scope>
    <source>
        <strain evidence="2 3">SMS4</strain>
    </source>
</reference>
<dbReference type="SMART" id="SM00954">
    <property type="entry name" value="RelA_SpoT"/>
    <property type="match status" value="1"/>
</dbReference>
<feature type="domain" description="RelA/SpoT" evidence="1">
    <location>
        <begin position="44"/>
        <end position="168"/>
    </location>
</feature>
<evidence type="ECO:0000313" key="3">
    <source>
        <dbReference type="Proteomes" id="UP001231109"/>
    </source>
</evidence>
<dbReference type="InterPro" id="IPR043519">
    <property type="entry name" value="NT_sf"/>
</dbReference>